<sequence length="92" mass="9062">MTEKAGFAGPRADLPADVGDAVEAFGGGYVTGPDVGSGPADVVGIGRRARHVLCRPEAEGGSGDSSGPTGSGSARRSTRCARTCGRGGTCPR</sequence>
<feature type="region of interest" description="Disordered" evidence="1">
    <location>
        <begin position="54"/>
        <end position="92"/>
    </location>
</feature>
<evidence type="ECO:0000313" key="2">
    <source>
        <dbReference type="EMBL" id="QUF04292.1"/>
    </source>
</evidence>
<evidence type="ECO:0000313" key="3">
    <source>
        <dbReference type="Proteomes" id="UP000677152"/>
    </source>
</evidence>
<evidence type="ECO:0000256" key="1">
    <source>
        <dbReference type="SAM" id="MobiDB-lite"/>
    </source>
</evidence>
<dbReference type="AlphaFoldDB" id="A0AA45R3W8"/>
<organism evidence="2 3">
    <name type="scientific">Actinosynnema pretiosum subsp. pretiosum</name>
    <dbReference type="NCBI Taxonomy" id="103721"/>
    <lineage>
        <taxon>Bacteria</taxon>
        <taxon>Bacillati</taxon>
        <taxon>Actinomycetota</taxon>
        <taxon>Actinomycetes</taxon>
        <taxon>Pseudonocardiales</taxon>
        <taxon>Pseudonocardiaceae</taxon>
        <taxon>Actinosynnema</taxon>
    </lineage>
</organism>
<reference evidence="2" key="1">
    <citation type="submission" date="2021-04" db="EMBL/GenBank/DDBJ databases">
        <title>Genomic sequence of Actinosynnema pretiosum subsp. pretiosum ATCC 31280 (C-14919).</title>
        <authorList>
            <person name="Bai L."/>
            <person name="Wang X."/>
            <person name="Xiao Y."/>
        </authorList>
    </citation>
    <scope>NUCLEOTIDE SEQUENCE</scope>
    <source>
        <strain evidence="2">ATCC 31280</strain>
    </source>
</reference>
<protein>
    <submittedName>
        <fullName evidence="2">Uncharacterized protein</fullName>
    </submittedName>
</protein>
<accession>A0AA45R3W8</accession>
<dbReference type="Proteomes" id="UP000677152">
    <property type="component" value="Chromosome"/>
</dbReference>
<dbReference type="EMBL" id="CP073249">
    <property type="protein sequence ID" value="QUF04292.1"/>
    <property type="molecule type" value="Genomic_DNA"/>
</dbReference>
<dbReference type="Gene3D" id="3.40.50.10860">
    <property type="entry name" value="Leucine Dehydrogenase, chain A, domain 1"/>
    <property type="match status" value="1"/>
</dbReference>
<proteinExistence type="predicted"/>
<gene>
    <name evidence="2" type="ORF">KCV87_34110</name>
</gene>
<name>A0AA45R3W8_9PSEU</name>